<evidence type="ECO:0008006" key="4">
    <source>
        <dbReference type="Google" id="ProtNLM"/>
    </source>
</evidence>
<proteinExistence type="predicted"/>
<feature type="transmembrane region" description="Helical" evidence="1">
    <location>
        <begin position="178"/>
        <end position="197"/>
    </location>
</feature>
<keyword evidence="1" id="KW-0472">Membrane</keyword>
<feature type="transmembrane region" description="Helical" evidence="1">
    <location>
        <begin position="149"/>
        <end position="172"/>
    </location>
</feature>
<evidence type="ECO:0000313" key="2">
    <source>
        <dbReference type="EMBL" id="SDM00304.1"/>
    </source>
</evidence>
<reference evidence="3" key="1">
    <citation type="submission" date="2016-10" db="EMBL/GenBank/DDBJ databases">
        <authorList>
            <person name="Varghese N."/>
            <person name="Submissions S."/>
        </authorList>
    </citation>
    <scope>NUCLEOTIDE SEQUENCE [LARGE SCALE GENOMIC DNA]</scope>
    <source>
        <strain evidence="3">DSM 24536</strain>
    </source>
</reference>
<dbReference type="Gene3D" id="1.20.1250.20">
    <property type="entry name" value="MFS general substrate transporter like domains"/>
    <property type="match status" value="1"/>
</dbReference>
<dbReference type="OrthoDB" id="9793120at2"/>
<accession>A0A1G9PNK3</accession>
<dbReference type="Proteomes" id="UP000199226">
    <property type="component" value="Unassembled WGS sequence"/>
</dbReference>
<keyword evidence="1" id="KW-1133">Transmembrane helix</keyword>
<dbReference type="STRING" id="990371.SAMN05421813_104206"/>
<sequence>MANASIISRPIIRLFFFSGFAAIIYQIVWQRMLYASFGTNIEAITIIVSVFMFGLGLGSLLGGHLSRKYNTSLIQLFVTIEIAIGVFGICSKFLISTVSKAFLNYHDAALPFIIFMLLCIPTMAMGATFPVLVAYIFKSNRSVEESVSKLYYINTMGSAVACFLTIGLLFVFLTLTQVLIFAACINFAVAAISIVYLKKRIG</sequence>
<name>A0A1G9PNK3_9SPHI</name>
<dbReference type="EMBL" id="FNHH01000004">
    <property type="protein sequence ID" value="SDM00304.1"/>
    <property type="molecule type" value="Genomic_DNA"/>
</dbReference>
<feature type="transmembrane region" description="Helical" evidence="1">
    <location>
        <begin position="73"/>
        <end position="96"/>
    </location>
</feature>
<protein>
    <recommendedName>
        <fullName evidence="4">Spermidine synthase</fullName>
    </recommendedName>
</protein>
<gene>
    <name evidence="2" type="ORF">SAMN05421813_104206</name>
</gene>
<organism evidence="2 3">
    <name type="scientific">Daejeonella rubra</name>
    <dbReference type="NCBI Taxonomy" id="990371"/>
    <lineage>
        <taxon>Bacteria</taxon>
        <taxon>Pseudomonadati</taxon>
        <taxon>Bacteroidota</taxon>
        <taxon>Sphingobacteriia</taxon>
        <taxon>Sphingobacteriales</taxon>
        <taxon>Sphingobacteriaceae</taxon>
        <taxon>Daejeonella</taxon>
    </lineage>
</organism>
<dbReference type="AlphaFoldDB" id="A0A1G9PNK3"/>
<feature type="transmembrane region" description="Helical" evidence="1">
    <location>
        <begin position="41"/>
        <end position="61"/>
    </location>
</feature>
<feature type="transmembrane region" description="Helical" evidence="1">
    <location>
        <begin position="12"/>
        <end position="29"/>
    </location>
</feature>
<evidence type="ECO:0000313" key="3">
    <source>
        <dbReference type="Proteomes" id="UP000199226"/>
    </source>
</evidence>
<keyword evidence="3" id="KW-1185">Reference proteome</keyword>
<keyword evidence="1" id="KW-0812">Transmembrane</keyword>
<feature type="transmembrane region" description="Helical" evidence="1">
    <location>
        <begin position="108"/>
        <end position="137"/>
    </location>
</feature>
<dbReference type="InterPro" id="IPR036259">
    <property type="entry name" value="MFS_trans_sf"/>
</dbReference>
<dbReference type="RefSeq" id="WP_143007698.1">
    <property type="nucleotide sequence ID" value="NZ_FNHH01000004.1"/>
</dbReference>
<evidence type="ECO:0000256" key="1">
    <source>
        <dbReference type="SAM" id="Phobius"/>
    </source>
</evidence>
<dbReference type="SUPFAM" id="SSF103473">
    <property type="entry name" value="MFS general substrate transporter"/>
    <property type="match status" value="1"/>
</dbReference>